<evidence type="ECO:0000313" key="1">
    <source>
        <dbReference type="EMBL" id="GAG63469.1"/>
    </source>
</evidence>
<proteinExistence type="predicted"/>
<dbReference type="AlphaFoldDB" id="X0Z3C0"/>
<protein>
    <submittedName>
        <fullName evidence="1">Uncharacterized protein</fullName>
    </submittedName>
</protein>
<name>X0Z3C0_9ZZZZ</name>
<dbReference type="EMBL" id="BART01003911">
    <property type="protein sequence ID" value="GAG63469.1"/>
    <property type="molecule type" value="Genomic_DNA"/>
</dbReference>
<dbReference type="PANTHER" id="PTHR43306:SF1">
    <property type="entry name" value="7,8-DIHYDRO-6-HYDROXYMETHYLPTERIN DIMETHYLTRANSFERASE"/>
    <property type="match status" value="1"/>
</dbReference>
<organism evidence="1">
    <name type="scientific">marine sediment metagenome</name>
    <dbReference type="NCBI Taxonomy" id="412755"/>
    <lineage>
        <taxon>unclassified sequences</taxon>
        <taxon>metagenomes</taxon>
        <taxon>ecological metagenomes</taxon>
    </lineage>
</organism>
<dbReference type="PANTHER" id="PTHR43306">
    <property type="entry name" value="7,8-DIHYDRO-6-HYDROXYMETHYLPTERIN DIMETHYLTRANSFERASE"/>
    <property type="match status" value="1"/>
</dbReference>
<comment type="caution">
    <text evidence="1">The sequence shown here is derived from an EMBL/GenBank/DDBJ whole genome shotgun (WGS) entry which is preliminary data.</text>
</comment>
<dbReference type="InterPro" id="IPR034474">
    <property type="entry name" value="Methyltransferase_Class_D"/>
</dbReference>
<sequence>HKEKQPLSIFEGMLGDIGKTLDTGLNFLDKTQLRARFLLGMLQYTKKPGKLMEMFSRLLMNGDWESISSFTHGTLLLSSMHFQDAYNMDIERVKRCIVHFGVAMPDGSVNEISFCTMNTLHRESIEKQVAKKLTAKVKEEFDTTKGQLKEAIQQVVAQNG</sequence>
<gene>
    <name evidence="1" type="ORF">S01H4_10303</name>
</gene>
<accession>X0Z3C0</accession>
<feature type="non-terminal residue" evidence="1">
    <location>
        <position position="1"/>
    </location>
</feature>
<reference evidence="1" key="1">
    <citation type="journal article" date="2014" name="Front. Microbiol.">
        <title>High frequency of phylogenetically diverse reductive dehalogenase-homologous genes in deep subseafloor sedimentary metagenomes.</title>
        <authorList>
            <person name="Kawai M."/>
            <person name="Futagami T."/>
            <person name="Toyoda A."/>
            <person name="Takaki Y."/>
            <person name="Nishi S."/>
            <person name="Hori S."/>
            <person name="Arai W."/>
            <person name="Tsubouchi T."/>
            <person name="Morono Y."/>
            <person name="Uchiyama I."/>
            <person name="Ito T."/>
            <person name="Fujiyama A."/>
            <person name="Inagaki F."/>
            <person name="Takami H."/>
        </authorList>
    </citation>
    <scope>NUCLEOTIDE SEQUENCE</scope>
    <source>
        <strain evidence="1">Expedition CK06-06</strain>
    </source>
</reference>